<dbReference type="InterPro" id="IPR000182">
    <property type="entry name" value="GNAT_dom"/>
</dbReference>
<reference evidence="3" key="2">
    <citation type="submission" date="2017-05" db="EMBL/GenBank/DDBJ databases">
        <authorList>
            <consortium name="The Broad Institute Genomics Platform"/>
            <consortium name="The Broad Institute Genomic Center for Infectious Diseases"/>
            <person name="Earl A."/>
            <person name="Manson A."/>
            <person name="Schwartman J."/>
            <person name="Gilmore M."/>
            <person name="Abouelleil A."/>
            <person name="Cao P."/>
            <person name="Chapman S."/>
            <person name="Cusick C."/>
            <person name="Shea T."/>
            <person name="Young S."/>
            <person name="Neafsey D."/>
            <person name="Nusbaum C."/>
            <person name="Birren B."/>
        </authorList>
    </citation>
    <scope>NUCLEOTIDE SEQUENCE</scope>
    <source>
        <strain evidence="3">9D6_DIV0238</strain>
    </source>
</reference>
<protein>
    <recommendedName>
        <fullName evidence="1">N-acetyltransferase domain-containing protein</fullName>
    </recommendedName>
</protein>
<gene>
    <name evidence="2" type="ORF">A5889_000222</name>
    <name evidence="3" type="ORF">A5889_002823</name>
</gene>
<dbReference type="EMBL" id="CP147246">
    <property type="protein sequence ID" value="WYJ95275.1"/>
    <property type="molecule type" value="Genomic_DNA"/>
</dbReference>
<dbReference type="Pfam" id="PF13673">
    <property type="entry name" value="Acetyltransf_10"/>
    <property type="match status" value="1"/>
</dbReference>
<dbReference type="Gene3D" id="3.40.630.30">
    <property type="match status" value="1"/>
</dbReference>
<dbReference type="SUPFAM" id="SSF55729">
    <property type="entry name" value="Acyl-CoA N-acyltransferases (Nat)"/>
    <property type="match status" value="1"/>
</dbReference>
<dbReference type="PANTHER" id="PTHR13355">
    <property type="entry name" value="GLUCOSAMINE 6-PHOSPHATE N-ACETYLTRANSFERASE"/>
    <property type="match status" value="1"/>
</dbReference>
<sequence length="145" mass="16964">MKIVQTRDTMSDIYLDAVQIRHQVFMLEQGVPSEIEIDKYEAMCIHFVLYGDDNKPIATCRLLPLENDRIKLQRMAVQKEYRGKEYGRIIVEKAEEFAKEQGYKVITLGAQITALGFYERMGYVKEGDMFLDANIEHYQMNKTLQ</sequence>
<dbReference type="OrthoDB" id="9796171at2"/>
<dbReference type="InterPro" id="IPR039143">
    <property type="entry name" value="GNPNAT1-like"/>
</dbReference>
<evidence type="ECO:0000259" key="1">
    <source>
        <dbReference type="PROSITE" id="PS51186"/>
    </source>
</evidence>
<name>A0A200JDW9_9ENTE</name>
<reference evidence="2" key="1">
    <citation type="submission" date="2017-05" db="EMBL/GenBank/DDBJ databases">
        <title>The Genome Sequence of Enterococcus sp. 9D6_DIV0238.</title>
        <authorList>
            <consortium name="The Broad Institute Genomics Platform"/>
            <consortium name="The Broad Institute Genomic Center for Infectious Diseases"/>
            <person name="Earl A."/>
            <person name="Manson A."/>
            <person name="Schwartman J."/>
            <person name="Gilmore M."/>
            <person name="Abouelleil A."/>
            <person name="Cao P."/>
            <person name="Chapman S."/>
            <person name="Cusick C."/>
            <person name="Shea T."/>
            <person name="Young S."/>
            <person name="Neafsey D."/>
            <person name="Nusbaum C."/>
            <person name="Birren B."/>
        </authorList>
    </citation>
    <scope>NUCLEOTIDE SEQUENCE [LARGE SCALE GENOMIC DNA]</scope>
    <source>
        <strain evidence="2">9D6_DIV0238</strain>
    </source>
</reference>
<dbReference type="EMBL" id="NIBQ01000001">
    <property type="protein sequence ID" value="OUZ34747.1"/>
    <property type="molecule type" value="Genomic_DNA"/>
</dbReference>
<feature type="domain" description="N-acetyltransferase" evidence="1">
    <location>
        <begin position="4"/>
        <end position="145"/>
    </location>
</feature>
<dbReference type="Proteomes" id="UP000196151">
    <property type="component" value="Chromosome"/>
</dbReference>
<dbReference type="GO" id="GO:0004343">
    <property type="term" value="F:glucosamine 6-phosphate N-acetyltransferase activity"/>
    <property type="evidence" value="ECO:0007669"/>
    <property type="project" value="TreeGrafter"/>
</dbReference>
<dbReference type="CDD" id="cd04301">
    <property type="entry name" value="NAT_SF"/>
    <property type="match status" value="1"/>
</dbReference>
<reference evidence="3" key="3">
    <citation type="submission" date="2024-03" db="EMBL/GenBank/DDBJ databases">
        <title>The Genome Sequence of Enterococcus sp. DIV0238c.</title>
        <authorList>
            <consortium name="The Broad Institute Genomics Platform"/>
            <consortium name="The Broad Institute Microbial Omics Core"/>
            <consortium name="The Broad Institute Genomic Center for Infectious Diseases"/>
            <person name="Earl A."/>
            <person name="Manson A."/>
            <person name="Gilmore M."/>
            <person name="Schwartman J."/>
            <person name="Shea T."/>
            <person name="Abouelleil A."/>
            <person name="Cao P."/>
            <person name="Chapman S."/>
            <person name="Cusick C."/>
            <person name="Young S."/>
            <person name="Neafsey D."/>
            <person name="Nusbaum C."/>
            <person name="Birren B."/>
        </authorList>
    </citation>
    <scope>NUCLEOTIDE SEQUENCE</scope>
    <source>
        <strain evidence="3">9D6_DIV0238</strain>
    </source>
</reference>
<dbReference type="AlphaFoldDB" id="A0A200JDW9"/>
<dbReference type="PROSITE" id="PS51186">
    <property type="entry name" value="GNAT"/>
    <property type="match status" value="1"/>
</dbReference>
<proteinExistence type="predicted"/>
<dbReference type="InterPro" id="IPR016181">
    <property type="entry name" value="Acyl_CoA_acyltransferase"/>
</dbReference>
<dbReference type="PANTHER" id="PTHR13355:SF11">
    <property type="entry name" value="GLUCOSAMINE 6-PHOSPHATE N-ACETYLTRANSFERASE"/>
    <property type="match status" value="1"/>
</dbReference>
<organism evidence="2">
    <name type="scientific">Candidatus Enterococcus dunnyi</name>
    <dbReference type="NCBI Taxonomy" id="1834192"/>
    <lineage>
        <taxon>Bacteria</taxon>
        <taxon>Bacillati</taxon>
        <taxon>Bacillota</taxon>
        <taxon>Bacilli</taxon>
        <taxon>Lactobacillales</taxon>
        <taxon>Enterococcaceae</taxon>
        <taxon>Enterococcus</taxon>
    </lineage>
</organism>
<evidence type="ECO:0000313" key="4">
    <source>
        <dbReference type="Proteomes" id="UP000196151"/>
    </source>
</evidence>
<evidence type="ECO:0000313" key="3">
    <source>
        <dbReference type="EMBL" id="WYJ95275.1"/>
    </source>
</evidence>
<evidence type="ECO:0000313" key="2">
    <source>
        <dbReference type="EMBL" id="OUZ34747.1"/>
    </source>
</evidence>
<dbReference type="RefSeq" id="WP_087639441.1">
    <property type="nucleotide sequence ID" value="NZ_CP147246.1"/>
</dbReference>
<keyword evidence="4" id="KW-1185">Reference proteome</keyword>
<accession>A0A200JDW9</accession>